<keyword evidence="3" id="KW-0158">Chromosome</keyword>
<dbReference type="InterPro" id="IPR038275">
    <property type="entry name" value="Nuf2_N_sf"/>
</dbReference>
<name>A0A8S0QC22_OLEEU</name>
<evidence type="ECO:0000256" key="9">
    <source>
        <dbReference type="SAM" id="Coils"/>
    </source>
</evidence>
<evidence type="ECO:0000256" key="6">
    <source>
        <dbReference type="ARBA" id="ARBA00023054"/>
    </source>
</evidence>
<dbReference type="AlphaFoldDB" id="A0A8S0QC22"/>
<dbReference type="Gramene" id="OE9A071813T2">
    <property type="protein sequence ID" value="OE9A071813C2"/>
    <property type="gene ID" value="OE9A071813"/>
</dbReference>
<reference evidence="11 12" key="1">
    <citation type="submission" date="2019-12" db="EMBL/GenBank/DDBJ databases">
        <authorList>
            <person name="Alioto T."/>
            <person name="Alioto T."/>
            <person name="Gomez Garrido J."/>
        </authorList>
    </citation>
    <scope>NUCLEOTIDE SEQUENCE [LARGE SCALE GENOMIC DNA]</scope>
</reference>
<evidence type="ECO:0000256" key="2">
    <source>
        <dbReference type="ARBA" id="ARBA00005498"/>
    </source>
</evidence>
<dbReference type="GO" id="GO:0031262">
    <property type="term" value="C:Ndc80 complex"/>
    <property type="evidence" value="ECO:0007669"/>
    <property type="project" value="InterPro"/>
</dbReference>
<protein>
    <submittedName>
        <fullName evidence="11">Probable kinetochore NUF2</fullName>
    </submittedName>
</protein>
<feature type="coiled-coil region" evidence="9">
    <location>
        <begin position="326"/>
        <end position="378"/>
    </location>
</feature>
<keyword evidence="8" id="KW-0137">Centromere</keyword>
<dbReference type="InterPro" id="IPR005549">
    <property type="entry name" value="Kinetochore_Nuf2_N"/>
</dbReference>
<proteinExistence type="inferred from homology"/>
<dbReference type="PANTHER" id="PTHR48441:SF1">
    <property type="entry name" value="NT-3"/>
    <property type="match status" value="1"/>
</dbReference>
<comment type="subcellular location">
    <subcellularLocation>
        <location evidence="1">Chromosome</location>
        <location evidence="1">Centromere</location>
    </subcellularLocation>
</comment>
<organism evidence="11 12">
    <name type="scientific">Olea europaea subsp. europaea</name>
    <dbReference type="NCBI Taxonomy" id="158383"/>
    <lineage>
        <taxon>Eukaryota</taxon>
        <taxon>Viridiplantae</taxon>
        <taxon>Streptophyta</taxon>
        <taxon>Embryophyta</taxon>
        <taxon>Tracheophyta</taxon>
        <taxon>Spermatophyta</taxon>
        <taxon>Magnoliopsida</taxon>
        <taxon>eudicotyledons</taxon>
        <taxon>Gunneridae</taxon>
        <taxon>Pentapetalae</taxon>
        <taxon>asterids</taxon>
        <taxon>lamiids</taxon>
        <taxon>Lamiales</taxon>
        <taxon>Oleaceae</taxon>
        <taxon>Oleeae</taxon>
        <taxon>Olea</taxon>
    </lineage>
</organism>
<dbReference type="GO" id="GO:0051301">
    <property type="term" value="P:cell division"/>
    <property type="evidence" value="ECO:0007669"/>
    <property type="project" value="UniProtKB-KW"/>
</dbReference>
<dbReference type="Gene3D" id="1.10.418.60">
    <property type="entry name" value="Ncd80 complex, Nuf2 subunit"/>
    <property type="match status" value="1"/>
</dbReference>
<evidence type="ECO:0000256" key="3">
    <source>
        <dbReference type="ARBA" id="ARBA00022454"/>
    </source>
</evidence>
<dbReference type="EMBL" id="CACTIH010001825">
    <property type="protein sequence ID" value="CAA2964508.1"/>
    <property type="molecule type" value="Genomic_DNA"/>
</dbReference>
<comment type="caution">
    <text evidence="11">The sequence shown here is derived from an EMBL/GenBank/DDBJ whole genome shotgun (WGS) entry which is preliminary data.</text>
</comment>
<evidence type="ECO:0000256" key="1">
    <source>
        <dbReference type="ARBA" id="ARBA00004584"/>
    </source>
</evidence>
<evidence type="ECO:0000256" key="4">
    <source>
        <dbReference type="ARBA" id="ARBA00022618"/>
    </source>
</evidence>
<comment type="similarity">
    <text evidence="2">Belongs to the NUF2 family.</text>
</comment>
<sequence length="450" mass="51339">MSRFDYPTMPRHDIIAVLAEFQIANISESDLLHPDPDFICNLYTHILLHVDSLQEDNGQMDFGALEHLENPDHHVHSVQVMNLYNKVRELLAAVDCPKAFTPKDLIKPETDRTELFLGALLNFCIHRETKLELLRPVVEELTNFEERRLAAEARTNQLNAEIAECEESRERELPLVQEVNSKVTELRQTISGLNNHQMSLKTSIKQLKEKTKEMDEKISNAEFSLVQSVQENANLRSKIVQSPDKLQRALEEKKMAQIEAKNAERAAVQSFQDKTATLESYTKASKKISKHFAQMQALQEQVNSAKSVEKDVKVLKSKLSDEGVLDKSLEAKIVELQAKADQLKEFKRQLEKESSLRMEDATKELNNVKLEVESKKHTLDQRQRQVESVVAEGDAITSKINSVKQSGEAKMQELGQKGEEIMTEFYRYSNSIRDLFPTTDVNPAAVQKRS</sequence>
<accession>A0A8S0QC22</accession>
<dbReference type="PANTHER" id="PTHR48441">
    <property type="match status" value="1"/>
</dbReference>
<keyword evidence="12" id="KW-1185">Reference proteome</keyword>
<keyword evidence="4" id="KW-0132">Cell division</keyword>
<evidence type="ECO:0000256" key="8">
    <source>
        <dbReference type="ARBA" id="ARBA00023328"/>
    </source>
</evidence>
<keyword evidence="5" id="KW-0498">Mitosis</keyword>
<evidence type="ECO:0000256" key="5">
    <source>
        <dbReference type="ARBA" id="ARBA00022776"/>
    </source>
</evidence>
<keyword evidence="7" id="KW-0131">Cell cycle</keyword>
<keyword evidence="6 9" id="KW-0175">Coiled coil</keyword>
<dbReference type="Proteomes" id="UP000594638">
    <property type="component" value="Unassembled WGS sequence"/>
</dbReference>
<evidence type="ECO:0000313" key="11">
    <source>
        <dbReference type="EMBL" id="CAA2964508.1"/>
    </source>
</evidence>
<feature type="domain" description="Kinetochore protein Nuf2 N-terminal" evidence="10">
    <location>
        <begin position="4"/>
        <end position="141"/>
    </location>
</feature>
<evidence type="ECO:0000313" key="12">
    <source>
        <dbReference type="Proteomes" id="UP000594638"/>
    </source>
</evidence>
<gene>
    <name evidence="11" type="ORF">OLEA9_A071813</name>
</gene>
<evidence type="ECO:0000259" key="10">
    <source>
        <dbReference type="Pfam" id="PF03800"/>
    </source>
</evidence>
<evidence type="ECO:0000256" key="7">
    <source>
        <dbReference type="ARBA" id="ARBA00023306"/>
    </source>
</evidence>
<dbReference type="OrthoDB" id="8194677at2759"/>
<feature type="coiled-coil region" evidence="9">
    <location>
        <begin position="141"/>
        <end position="301"/>
    </location>
</feature>
<dbReference type="Pfam" id="PF03800">
    <property type="entry name" value="Nuf2"/>
    <property type="match status" value="1"/>
</dbReference>